<comment type="caution">
    <text evidence="1">The sequence shown here is derived from an EMBL/GenBank/DDBJ whole genome shotgun (WGS) entry which is preliminary data.</text>
</comment>
<evidence type="ECO:0000313" key="1">
    <source>
        <dbReference type="EMBL" id="KKK82230.1"/>
    </source>
</evidence>
<feature type="non-terminal residue" evidence="1">
    <location>
        <position position="163"/>
    </location>
</feature>
<accession>A0A0F8Z8A0</accession>
<proteinExistence type="predicted"/>
<sequence length="163" mass="18903">MSNRMIFTDNPKTIARREQMRIKYANLDKNEDMLVHPSEIGLSSYYTIENHSIIISYESDLEGMYCDNPKLLYRNSNISIDNKTCLDIYWNCNDCMTCDKRRRLKIMKHLDKRFRYHTSLDVNGDLVTYKYLTGSVLYGIPGSGTNAIQAHPIGSYATYSAIF</sequence>
<protein>
    <submittedName>
        <fullName evidence="1">Uncharacterized protein</fullName>
    </submittedName>
</protein>
<organism evidence="1">
    <name type="scientific">marine sediment metagenome</name>
    <dbReference type="NCBI Taxonomy" id="412755"/>
    <lineage>
        <taxon>unclassified sequences</taxon>
        <taxon>metagenomes</taxon>
        <taxon>ecological metagenomes</taxon>
    </lineage>
</organism>
<dbReference type="EMBL" id="LAZR01052767">
    <property type="protein sequence ID" value="KKK82230.1"/>
    <property type="molecule type" value="Genomic_DNA"/>
</dbReference>
<reference evidence="1" key="1">
    <citation type="journal article" date="2015" name="Nature">
        <title>Complex archaea that bridge the gap between prokaryotes and eukaryotes.</title>
        <authorList>
            <person name="Spang A."/>
            <person name="Saw J.H."/>
            <person name="Jorgensen S.L."/>
            <person name="Zaremba-Niedzwiedzka K."/>
            <person name="Martijn J."/>
            <person name="Lind A.E."/>
            <person name="van Eijk R."/>
            <person name="Schleper C."/>
            <person name="Guy L."/>
            <person name="Ettema T.J."/>
        </authorList>
    </citation>
    <scope>NUCLEOTIDE SEQUENCE</scope>
</reference>
<name>A0A0F8Z8A0_9ZZZZ</name>
<dbReference type="AlphaFoldDB" id="A0A0F8Z8A0"/>
<gene>
    <name evidence="1" type="ORF">LCGC14_2805450</name>
</gene>